<proteinExistence type="inferred from homology"/>
<comment type="similarity">
    <text evidence="1">Belongs to the V-ATPase D subunit family.</text>
</comment>
<dbReference type="Gene3D" id="1.10.287.3240">
    <property type="match status" value="1"/>
</dbReference>
<evidence type="ECO:0000256" key="4">
    <source>
        <dbReference type="SAM" id="Coils"/>
    </source>
</evidence>
<dbReference type="EMBL" id="JBBWWQ010000008">
    <property type="protein sequence ID" value="KAK8941214.1"/>
    <property type="molecule type" value="Genomic_DNA"/>
</dbReference>
<keyword evidence="2" id="KW-0813">Transport</keyword>
<keyword evidence="3" id="KW-0406">Ion transport</keyword>
<keyword evidence="6" id="KW-1185">Reference proteome</keyword>
<reference evidence="5 6" key="1">
    <citation type="journal article" date="2022" name="Nat. Plants">
        <title>Genomes of leafy and leafless Platanthera orchids illuminate the evolution of mycoheterotrophy.</title>
        <authorList>
            <person name="Li M.H."/>
            <person name="Liu K.W."/>
            <person name="Li Z."/>
            <person name="Lu H.C."/>
            <person name="Ye Q.L."/>
            <person name="Zhang D."/>
            <person name="Wang J.Y."/>
            <person name="Li Y.F."/>
            <person name="Zhong Z.M."/>
            <person name="Liu X."/>
            <person name="Yu X."/>
            <person name="Liu D.K."/>
            <person name="Tu X.D."/>
            <person name="Liu B."/>
            <person name="Hao Y."/>
            <person name="Liao X.Y."/>
            <person name="Jiang Y.T."/>
            <person name="Sun W.H."/>
            <person name="Chen J."/>
            <person name="Chen Y.Q."/>
            <person name="Ai Y."/>
            <person name="Zhai J.W."/>
            <person name="Wu S.S."/>
            <person name="Zhou Z."/>
            <person name="Hsiao Y.Y."/>
            <person name="Wu W.L."/>
            <person name="Chen Y.Y."/>
            <person name="Lin Y.F."/>
            <person name="Hsu J.L."/>
            <person name="Li C.Y."/>
            <person name="Wang Z.W."/>
            <person name="Zhao X."/>
            <person name="Zhong W.Y."/>
            <person name="Ma X.K."/>
            <person name="Ma L."/>
            <person name="Huang J."/>
            <person name="Chen G.Z."/>
            <person name="Huang M.Z."/>
            <person name="Huang L."/>
            <person name="Peng D.H."/>
            <person name="Luo Y.B."/>
            <person name="Zou S.Q."/>
            <person name="Chen S.P."/>
            <person name="Lan S."/>
            <person name="Tsai W.C."/>
            <person name="Van de Peer Y."/>
            <person name="Liu Z.J."/>
        </authorList>
    </citation>
    <scope>NUCLEOTIDE SEQUENCE [LARGE SCALE GENOMIC DNA]</scope>
    <source>
        <strain evidence="5">Lor287</strain>
    </source>
</reference>
<evidence type="ECO:0000256" key="3">
    <source>
        <dbReference type="ARBA" id="ARBA00023065"/>
    </source>
</evidence>
<sequence length="266" mass="29281">MSGQGQRLTVVPTVTMLGVMKARLVGATRGHALLKKKSDALTAQFRQILKKIVSAKESMGDIMRASSFSLTEAKYAAGDNIKHVVLESVRSATVRVRSRQENVAGVKLPKFEHFTDSAAADSKSSTDLTGLSRGGQQVRACRAAHIKAIEVLVELASLQTSFLTLDEAIKTTNRRVNALENVVKPRIENTISYIKAELDELEREDFFRLKKIQGYKKKALEKQTQDAKNFAEEKQLEEISLQRGISVNAAHNLLVAGGGKDDDIIF</sequence>
<dbReference type="Pfam" id="PF01813">
    <property type="entry name" value="ATP-synt_D"/>
    <property type="match status" value="1"/>
</dbReference>
<dbReference type="NCBIfam" id="TIGR00309">
    <property type="entry name" value="V_ATPase_subD"/>
    <property type="match status" value="1"/>
</dbReference>
<dbReference type="AlphaFoldDB" id="A0AAP0BLM8"/>
<keyword evidence="4" id="KW-0175">Coiled coil</keyword>
<evidence type="ECO:0000256" key="2">
    <source>
        <dbReference type="ARBA" id="ARBA00022448"/>
    </source>
</evidence>
<dbReference type="PANTHER" id="PTHR11671">
    <property type="entry name" value="V-TYPE ATP SYNTHASE SUBUNIT D"/>
    <property type="match status" value="1"/>
</dbReference>
<comment type="caution">
    <text evidence="5">The sequence shown here is derived from an EMBL/GenBank/DDBJ whole genome shotgun (WGS) entry which is preliminary data.</text>
</comment>
<feature type="coiled-coil region" evidence="4">
    <location>
        <begin position="184"/>
        <end position="237"/>
    </location>
</feature>
<dbReference type="GO" id="GO:0046961">
    <property type="term" value="F:proton-transporting ATPase activity, rotational mechanism"/>
    <property type="evidence" value="ECO:0007669"/>
    <property type="project" value="InterPro"/>
</dbReference>
<gene>
    <name evidence="5" type="primary">VHA-D</name>
    <name evidence="5" type="ORF">KSP39_PZI009974</name>
</gene>
<accession>A0AAP0BLM8</accession>
<protein>
    <submittedName>
        <fullName evidence="5">V-type proton ATPase subunit D</fullName>
    </submittedName>
</protein>
<dbReference type="InterPro" id="IPR002699">
    <property type="entry name" value="V_ATPase_D"/>
</dbReference>
<evidence type="ECO:0000256" key="1">
    <source>
        <dbReference type="ARBA" id="ARBA00005850"/>
    </source>
</evidence>
<dbReference type="FunFam" id="1.10.287.3240:FF:000003">
    <property type="entry name" value="V-type proton ATPase subunit D"/>
    <property type="match status" value="1"/>
</dbReference>
<evidence type="ECO:0000313" key="6">
    <source>
        <dbReference type="Proteomes" id="UP001418222"/>
    </source>
</evidence>
<evidence type="ECO:0000313" key="5">
    <source>
        <dbReference type="EMBL" id="KAK8941214.1"/>
    </source>
</evidence>
<dbReference type="Proteomes" id="UP001418222">
    <property type="component" value="Unassembled WGS sequence"/>
</dbReference>
<name>A0AAP0BLM8_9ASPA</name>
<organism evidence="5 6">
    <name type="scientific">Platanthera zijinensis</name>
    <dbReference type="NCBI Taxonomy" id="2320716"/>
    <lineage>
        <taxon>Eukaryota</taxon>
        <taxon>Viridiplantae</taxon>
        <taxon>Streptophyta</taxon>
        <taxon>Embryophyta</taxon>
        <taxon>Tracheophyta</taxon>
        <taxon>Spermatophyta</taxon>
        <taxon>Magnoliopsida</taxon>
        <taxon>Liliopsida</taxon>
        <taxon>Asparagales</taxon>
        <taxon>Orchidaceae</taxon>
        <taxon>Orchidoideae</taxon>
        <taxon>Orchideae</taxon>
        <taxon>Orchidinae</taxon>
        <taxon>Platanthera</taxon>
    </lineage>
</organism>